<evidence type="ECO:0000256" key="1">
    <source>
        <dbReference type="SAM" id="MobiDB-lite"/>
    </source>
</evidence>
<dbReference type="OrthoDB" id="2221036at2"/>
<dbReference type="GeneID" id="45851564"/>
<evidence type="ECO:0000313" key="2">
    <source>
        <dbReference type="EMBL" id="MBI0555834.1"/>
    </source>
</evidence>
<comment type="caution">
    <text evidence="3">The sequence shown here is derived from an EMBL/GenBank/DDBJ whole genome shotgun (WGS) entry which is preliminary data.</text>
</comment>
<accession>A0A8B3FGD4</accession>
<proteinExistence type="predicted"/>
<evidence type="ECO:0000313" key="4">
    <source>
        <dbReference type="Proteomes" id="UP000269665"/>
    </source>
</evidence>
<dbReference type="Proteomes" id="UP000269665">
    <property type="component" value="Unassembled WGS sequence"/>
</dbReference>
<reference evidence="5" key="2">
    <citation type="submission" date="2023-07" db="EMBL/GenBank/DDBJ databases">
        <title>Identification of Pectobacterium versatile causing blackleg of potato from New York State with a whole genome sequencing approach.</title>
        <authorList>
            <person name="Ma X."/>
            <person name="Swingle B."/>
        </authorList>
    </citation>
    <scope>NUCLEOTIDE SEQUENCE [LARGE SCALE GENOMIC DNA]</scope>
    <source>
        <strain evidence="5">NY1588A</strain>
    </source>
</reference>
<name>A0A8B3FGD4_PECPM</name>
<dbReference type="KEGG" id="ppar:A8F97_19070"/>
<organism evidence="3 4">
    <name type="scientific">Pectobacterium parmentieri</name>
    <dbReference type="NCBI Taxonomy" id="1905730"/>
    <lineage>
        <taxon>Bacteria</taxon>
        <taxon>Pseudomonadati</taxon>
        <taxon>Pseudomonadota</taxon>
        <taxon>Gammaproteobacteria</taxon>
        <taxon>Enterobacterales</taxon>
        <taxon>Pectobacteriaceae</taxon>
        <taxon>Pectobacterium</taxon>
    </lineage>
</organism>
<evidence type="ECO:0000313" key="3">
    <source>
        <dbReference type="EMBL" id="RKO78409.1"/>
    </source>
</evidence>
<dbReference type="EMBL" id="WABS01000031">
    <property type="protein sequence ID" value="MBI0555834.1"/>
    <property type="molecule type" value="Genomic_DNA"/>
</dbReference>
<reference evidence="2" key="3">
    <citation type="submission" date="2024-05" db="EMBL/GenBank/DDBJ databases">
        <title>Identification of Pectobacterium versatile causing blackleg of potato from New York State with a whole genome sequencing approach.</title>
        <authorList>
            <person name="Ma X."/>
            <person name="Swingle B."/>
        </authorList>
    </citation>
    <scope>NUCLEOTIDE SEQUENCE</scope>
    <source>
        <strain evidence="2">NY1588A</strain>
    </source>
</reference>
<dbReference type="Proteomes" id="UP001194579">
    <property type="component" value="Unassembled WGS sequence"/>
</dbReference>
<evidence type="ECO:0000313" key="5">
    <source>
        <dbReference type="Proteomes" id="UP001194579"/>
    </source>
</evidence>
<reference evidence="3 4" key="1">
    <citation type="journal article" date="2018" name="BMC Genomics">
        <title>High genomic variability in the plant pathogenic bacterium Pectobacterium parmentieri deciphered from de novo assembled complete genomes.</title>
        <authorList>
            <person name="Zoledowska S."/>
            <person name="Motyka-Pomagruk A."/>
            <person name="Sledz W."/>
            <person name="Mengoni A."/>
            <person name="Lojkowska E."/>
        </authorList>
    </citation>
    <scope>NUCLEOTIDE SEQUENCE [LARGE SCALE GENOMIC DNA]</scope>
    <source>
        <strain evidence="3 4">IFB5626</strain>
    </source>
</reference>
<dbReference type="AlphaFoldDB" id="A0A8B3FGD4"/>
<dbReference type="EMBL" id="PSZG01000001">
    <property type="protein sequence ID" value="RKO78409.1"/>
    <property type="molecule type" value="Genomic_DNA"/>
</dbReference>
<protein>
    <submittedName>
        <fullName evidence="3">Uncharacterized protein</fullName>
    </submittedName>
</protein>
<feature type="region of interest" description="Disordered" evidence="1">
    <location>
        <begin position="98"/>
        <end position="126"/>
    </location>
</feature>
<dbReference type="RefSeq" id="WP_033072426.1">
    <property type="nucleotide sequence ID" value="NZ_CP015749.1"/>
</dbReference>
<gene>
    <name evidence="3" type="ORF">C5E00_17280</name>
    <name evidence="2" type="ORF">F6Q06_15270</name>
</gene>
<sequence length="126" mass="14946">MTDAKYTRNFEEIITYGFEAIDPDEKIEVNLKDLLYVYGVLQEYMRFFHQPEHYQTLDDVIAFLGSNKDNAGFQILSTAIYKKMSGMFPLHIDEKFDNGDFDPPQLPFYYDEKRHKTPNKTRNDNE</sequence>
<keyword evidence="5" id="KW-1185">Reference proteome</keyword>